<evidence type="ECO:0008006" key="4">
    <source>
        <dbReference type="Google" id="ProtNLM"/>
    </source>
</evidence>
<reference evidence="2" key="1">
    <citation type="submission" date="2021-12" db="EMBL/GenBank/DDBJ databases">
        <authorList>
            <person name="King R."/>
        </authorList>
    </citation>
    <scope>NUCLEOTIDE SEQUENCE</scope>
</reference>
<accession>A0A9N8PZ10</accession>
<protein>
    <recommendedName>
        <fullName evidence="4">Secreted protein</fullName>
    </recommendedName>
</protein>
<organism evidence="2 3">
    <name type="scientific">Chrysodeixis includens</name>
    <name type="common">Soybean looper</name>
    <name type="synonym">Pseudoplusia includens</name>
    <dbReference type="NCBI Taxonomy" id="689277"/>
    <lineage>
        <taxon>Eukaryota</taxon>
        <taxon>Metazoa</taxon>
        <taxon>Ecdysozoa</taxon>
        <taxon>Arthropoda</taxon>
        <taxon>Hexapoda</taxon>
        <taxon>Insecta</taxon>
        <taxon>Pterygota</taxon>
        <taxon>Neoptera</taxon>
        <taxon>Endopterygota</taxon>
        <taxon>Lepidoptera</taxon>
        <taxon>Glossata</taxon>
        <taxon>Ditrysia</taxon>
        <taxon>Noctuoidea</taxon>
        <taxon>Noctuidae</taxon>
        <taxon>Plusiinae</taxon>
        <taxon>Chrysodeixis</taxon>
    </lineage>
</organism>
<evidence type="ECO:0000313" key="2">
    <source>
        <dbReference type="EMBL" id="CAD0193984.1"/>
    </source>
</evidence>
<keyword evidence="3" id="KW-1185">Reference proteome</keyword>
<sequence>MCLLLWSPSVVAGLAGLAAAERDGVGHDVPAAAHRRGLGAAVPGRHVMRPAAVLSQAVSGDVPHTDIHGLHRPGLPAGFRHGDHYGLRHGSRRSRSHCDYVALELLPGPALRLLQVDVHLLRRGFVTP</sequence>
<evidence type="ECO:0000256" key="1">
    <source>
        <dbReference type="SAM" id="SignalP"/>
    </source>
</evidence>
<keyword evidence="1" id="KW-0732">Signal</keyword>
<name>A0A9N8PZ10_CHRIL</name>
<feature type="signal peptide" evidence="1">
    <location>
        <begin position="1"/>
        <end position="20"/>
    </location>
</feature>
<dbReference type="Proteomes" id="UP001154114">
    <property type="component" value="Chromosome 1"/>
</dbReference>
<gene>
    <name evidence="2" type="ORF">CINC_LOCUS280</name>
</gene>
<feature type="chain" id="PRO_5040107611" description="Secreted protein" evidence="1">
    <location>
        <begin position="21"/>
        <end position="128"/>
    </location>
</feature>
<dbReference type="AlphaFoldDB" id="A0A9N8PZ10"/>
<evidence type="ECO:0000313" key="3">
    <source>
        <dbReference type="Proteomes" id="UP001154114"/>
    </source>
</evidence>
<proteinExistence type="predicted"/>
<dbReference type="EMBL" id="LR824004">
    <property type="protein sequence ID" value="CAD0193984.1"/>
    <property type="molecule type" value="Genomic_DNA"/>
</dbReference>